<evidence type="ECO:0000256" key="1">
    <source>
        <dbReference type="SAM" id="Phobius"/>
    </source>
</evidence>
<keyword evidence="1" id="KW-0472">Membrane</keyword>
<evidence type="ECO:0000313" key="3">
    <source>
        <dbReference type="EMBL" id="OHA13339.1"/>
    </source>
</evidence>
<feature type="transmembrane region" description="Helical" evidence="1">
    <location>
        <begin position="144"/>
        <end position="163"/>
    </location>
</feature>
<dbReference type="Proteomes" id="UP000178302">
    <property type="component" value="Unassembled WGS sequence"/>
</dbReference>
<feature type="transmembrane region" description="Helical" evidence="1">
    <location>
        <begin position="201"/>
        <end position="220"/>
    </location>
</feature>
<gene>
    <name evidence="3" type="ORF">A2909_00465</name>
</gene>
<keyword evidence="1" id="KW-0812">Transmembrane</keyword>
<comment type="caution">
    <text evidence="3">The sequence shown here is derived from an EMBL/GenBank/DDBJ whole genome shotgun (WGS) entry which is preliminary data.</text>
</comment>
<dbReference type="Pfam" id="PF11141">
    <property type="entry name" value="DUF2914"/>
    <property type="match status" value="1"/>
</dbReference>
<feature type="transmembrane region" description="Helical" evidence="1">
    <location>
        <begin position="21"/>
        <end position="41"/>
    </location>
</feature>
<dbReference type="AlphaFoldDB" id="A0A1G2LR54"/>
<dbReference type="InterPro" id="IPR022606">
    <property type="entry name" value="DUF2914"/>
</dbReference>
<feature type="transmembrane region" description="Helical" evidence="1">
    <location>
        <begin position="85"/>
        <end position="106"/>
    </location>
</feature>
<protein>
    <recommendedName>
        <fullName evidence="2">DUF2914 domain-containing protein</fullName>
    </recommendedName>
</protein>
<name>A0A1G2LR54_9BACT</name>
<feature type="transmembrane region" description="Helical" evidence="1">
    <location>
        <begin position="53"/>
        <end position="73"/>
    </location>
</feature>
<accession>A0A1G2LR54</accession>
<evidence type="ECO:0000259" key="2">
    <source>
        <dbReference type="Pfam" id="PF11141"/>
    </source>
</evidence>
<reference evidence="3 4" key="1">
    <citation type="journal article" date="2016" name="Nat. Commun.">
        <title>Thousands of microbial genomes shed light on interconnected biogeochemical processes in an aquifer system.</title>
        <authorList>
            <person name="Anantharaman K."/>
            <person name="Brown C.T."/>
            <person name="Hug L.A."/>
            <person name="Sharon I."/>
            <person name="Castelle C.J."/>
            <person name="Probst A.J."/>
            <person name="Thomas B.C."/>
            <person name="Singh A."/>
            <person name="Wilkins M.J."/>
            <person name="Karaoz U."/>
            <person name="Brodie E.L."/>
            <person name="Williams K.H."/>
            <person name="Hubbard S.S."/>
            <person name="Banfield J.F."/>
        </authorList>
    </citation>
    <scope>NUCLEOTIDE SEQUENCE [LARGE SCALE GENOMIC DNA]</scope>
</reference>
<dbReference type="EMBL" id="MHQZ01000037">
    <property type="protein sequence ID" value="OHA13339.1"/>
    <property type="molecule type" value="Genomic_DNA"/>
</dbReference>
<proteinExistence type="predicted"/>
<evidence type="ECO:0000313" key="4">
    <source>
        <dbReference type="Proteomes" id="UP000178302"/>
    </source>
</evidence>
<feature type="domain" description="DUF2914" evidence="2">
    <location>
        <begin position="289"/>
        <end position="356"/>
    </location>
</feature>
<sequence>MNYETMPISVIKNLKNFYDKYERRASFAALLIGFALDSLTLRRVDLWIENLAIIFYLFAAGAAIVLINFHGAGRLRGRIFEKYTFLLPIVLQLVFGGLFSVFVVFYSRSASFAKSWPFILALAIFFVGNEFFRKRYLRLAFQINVYFVALFSYSVFAVPVLFGKMGADIFILSGFISIFLIGVFILLLFYTASEKIKQSRFLLASSIGCVYVAFHIFYFTNIIPPIPLSMKESGVYHGISRNDSGGYAVSYEPASWYYFFEESNSVFHWKRGEPIYFYSAVFAPTKINTSIFHRWSYFDGQKDKWIVKSDLSFPITGGRDGGYRGYSLKGNVAPGKWRVDVITDRGQILGRRTFSVVESDFSPELETAVH</sequence>
<organism evidence="3 4">
    <name type="scientific">Candidatus Tagabacteria bacterium RIFCSPLOWO2_01_FULL_39_11</name>
    <dbReference type="NCBI Taxonomy" id="1802295"/>
    <lineage>
        <taxon>Bacteria</taxon>
        <taxon>Candidatus Tagaibacteriota</taxon>
    </lineage>
</organism>
<feature type="transmembrane region" description="Helical" evidence="1">
    <location>
        <begin position="112"/>
        <end position="132"/>
    </location>
</feature>
<feature type="transmembrane region" description="Helical" evidence="1">
    <location>
        <begin position="169"/>
        <end position="189"/>
    </location>
</feature>
<keyword evidence="1" id="KW-1133">Transmembrane helix</keyword>